<dbReference type="PANTHER" id="PTHR40111">
    <property type="entry name" value="CEPHALOSPORIN-C DEACETYLASE"/>
    <property type="match status" value="1"/>
</dbReference>
<dbReference type="InterPro" id="IPR029058">
    <property type="entry name" value="AB_hydrolase_fold"/>
</dbReference>
<feature type="active site" description="Nucleophile" evidence="1">
    <location>
        <position position="188"/>
    </location>
</feature>
<dbReference type="SUPFAM" id="SSF53474">
    <property type="entry name" value="alpha/beta-Hydrolases"/>
    <property type="match status" value="1"/>
</dbReference>
<accession>A0A367YTQ4</accession>
<protein>
    <submittedName>
        <fullName evidence="3">Acetylxylan esterase</fullName>
    </submittedName>
</protein>
<proteinExistence type="predicted"/>
<comment type="caution">
    <text evidence="3">The sequence shown here is derived from an EMBL/GenBank/DDBJ whole genome shotgun (WGS) entry which is preliminary data.</text>
</comment>
<reference evidence="3 4" key="1">
    <citation type="submission" date="2018-07" db="EMBL/GenBank/DDBJ databases">
        <title>Desertimonas flava gen. nov. sp. nov.</title>
        <authorList>
            <person name="Liu S."/>
        </authorList>
    </citation>
    <scope>NUCLEOTIDE SEQUENCE [LARGE SCALE GENOMIC DNA]</scope>
    <source>
        <strain evidence="3 4">16Sb5-5</strain>
    </source>
</reference>
<dbReference type="Gene3D" id="3.40.50.1820">
    <property type="entry name" value="alpha/beta hydrolase"/>
    <property type="match status" value="1"/>
</dbReference>
<dbReference type="Proteomes" id="UP000252770">
    <property type="component" value="Unassembled WGS sequence"/>
</dbReference>
<organism evidence="3 4">
    <name type="scientific">Desertihabitans brevis</name>
    <dbReference type="NCBI Taxonomy" id="2268447"/>
    <lineage>
        <taxon>Bacteria</taxon>
        <taxon>Bacillati</taxon>
        <taxon>Actinomycetota</taxon>
        <taxon>Actinomycetes</taxon>
        <taxon>Propionibacteriales</taxon>
        <taxon>Propionibacteriaceae</taxon>
        <taxon>Desertihabitans</taxon>
    </lineage>
</organism>
<dbReference type="InterPro" id="IPR008391">
    <property type="entry name" value="AXE1_dom"/>
</dbReference>
<evidence type="ECO:0000313" key="4">
    <source>
        <dbReference type="Proteomes" id="UP000252770"/>
    </source>
</evidence>
<feature type="domain" description="Acetyl xylan esterase" evidence="2">
    <location>
        <begin position="1"/>
        <end position="323"/>
    </location>
</feature>
<evidence type="ECO:0000259" key="2">
    <source>
        <dbReference type="Pfam" id="PF05448"/>
    </source>
</evidence>
<feature type="active site" description="Charge relay system" evidence="1">
    <location>
        <position position="278"/>
    </location>
</feature>
<evidence type="ECO:0000256" key="1">
    <source>
        <dbReference type="PIRSR" id="PIRSR639069-1"/>
    </source>
</evidence>
<evidence type="ECO:0000313" key="3">
    <source>
        <dbReference type="EMBL" id="RCK69198.1"/>
    </source>
</evidence>
<dbReference type="EMBL" id="QOUI01000007">
    <property type="protein sequence ID" value="RCK69198.1"/>
    <property type="molecule type" value="Genomic_DNA"/>
</dbReference>
<dbReference type="GO" id="GO:0052689">
    <property type="term" value="F:carboxylic ester hydrolase activity"/>
    <property type="evidence" value="ECO:0007669"/>
    <property type="project" value="TreeGrafter"/>
</dbReference>
<dbReference type="RefSeq" id="WP_114127054.1">
    <property type="nucleotide sequence ID" value="NZ_QOUI01000007.1"/>
</dbReference>
<keyword evidence="4" id="KW-1185">Reference proteome</keyword>
<dbReference type="PANTHER" id="PTHR40111:SF1">
    <property type="entry name" value="CEPHALOSPORIN-C DEACETYLASE"/>
    <property type="match status" value="1"/>
</dbReference>
<gene>
    <name evidence="3" type="ORF">DT076_12770</name>
</gene>
<name>A0A367YTQ4_9ACTN</name>
<feature type="active site" description="Charge relay system" evidence="1">
    <location>
        <position position="307"/>
    </location>
</feature>
<sequence length="328" mass="35146">MPRSDLPLDQLPGYRCTTPEPDDLDAFWDATLAENGHPLDVRMQRVETGLSLVDVHDLTFAGYGGAPIRAWYTVPAGATGPLPTVVTFHGFSGGRGLPHQVDPWPLAGWAHLSMDTRGQGWNNGGTEATPDPDLGGGTAAGSGLMVAGVDDPRTYYYRRVYVDAVRALQAAATLEHVDADRIIATGGSQGGGLTIAAAALAAKVGLPLRGAMPDVPFLCDFRRSVDLASRGPYPQIETFLKGWRGRTAQVFGTLDYFDGVHLARRAACPALFSVAVLDDICPPSTVFAAYAEWPAEKQIEVYDFNGHEGGMGYQSRRQLAWAAERFAA</sequence>
<dbReference type="Pfam" id="PF05448">
    <property type="entry name" value="AXE1"/>
    <property type="match status" value="1"/>
</dbReference>
<dbReference type="AlphaFoldDB" id="A0A367YTQ4"/>
<dbReference type="InterPro" id="IPR039069">
    <property type="entry name" value="CE7"/>
</dbReference>
<dbReference type="GO" id="GO:0005976">
    <property type="term" value="P:polysaccharide metabolic process"/>
    <property type="evidence" value="ECO:0007669"/>
    <property type="project" value="TreeGrafter"/>
</dbReference>